<organism evidence="1 3">
    <name type="scientific">Xylella taiwanensis</name>
    <dbReference type="NCBI Taxonomy" id="1444770"/>
    <lineage>
        <taxon>Bacteria</taxon>
        <taxon>Pseudomonadati</taxon>
        <taxon>Pseudomonadota</taxon>
        <taxon>Gammaproteobacteria</taxon>
        <taxon>Lysobacterales</taxon>
        <taxon>Lysobacteraceae</taxon>
        <taxon>Xylella</taxon>
    </lineage>
</organism>
<proteinExistence type="predicted"/>
<dbReference type="EMBL" id="JDSQ01000026">
    <property type="protein sequence ID" value="EWS77224.1"/>
    <property type="molecule type" value="Genomic_DNA"/>
</dbReference>
<dbReference type="KEGG" id="xtw:AB672_06855"/>
<evidence type="ECO:0000313" key="3">
    <source>
        <dbReference type="Proteomes" id="UP000020406"/>
    </source>
</evidence>
<protein>
    <submittedName>
        <fullName evidence="1">Uncharacterized protein</fullName>
    </submittedName>
</protein>
<dbReference type="Proteomes" id="UP001430701">
    <property type="component" value="Unassembled WGS sequence"/>
</dbReference>
<name>Z9JGA6_9GAMM</name>
<comment type="caution">
    <text evidence="1">The sequence shown here is derived from an EMBL/GenBank/DDBJ whole genome shotgun (WGS) entry which is preliminary data.</text>
</comment>
<dbReference type="GeneID" id="68901004"/>
<evidence type="ECO:0000313" key="4">
    <source>
        <dbReference type="Proteomes" id="UP001430701"/>
    </source>
</evidence>
<reference evidence="2" key="2">
    <citation type="submission" date="2021-11" db="EMBL/GenBank/DDBJ databases">
        <title>Genome sequence of Xylella taiwanensis PLS432.</title>
        <authorList>
            <person name="Weng L.-W."/>
            <person name="Su C.-C."/>
            <person name="Tsai C.-W."/>
            <person name="Kuo C.-H."/>
        </authorList>
    </citation>
    <scope>NUCLEOTIDE SEQUENCE</scope>
    <source>
        <strain evidence="2">PLS432</strain>
    </source>
</reference>
<evidence type="ECO:0000313" key="1">
    <source>
        <dbReference type="EMBL" id="EWS77224.1"/>
    </source>
</evidence>
<dbReference type="STRING" id="1444770.AF72_11935"/>
<dbReference type="RefSeq" id="WP_038272586.1">
    <property type="nucleotide sequence ID" value="NZ_CP053627.1"/>
</dbReference>
<dbReference type="EMBL" id="JAJPPU010000004">
    <property type="protein sequence ID" value="MCD8474101.1"/>
    <property type="molecule type" value="Genomic_DNA"/>
</dbReference>
<sequence length="108" mass="11600">MLLTNRRDVVGIMLFGYPVLKKTSQWKKSDAAESSLIIVMGGAMMVAGSDSGHTVTTSAVDVLAHCCFEWTAMRRGRADDDVQQVACAVESCLASFGLDQVGVAWESL</sequence>
<dbReference type="AlphaFoldDB" id="Z9JGA6"/>
<accession>Z9JGA6</accession>
<evidence type="ECO:0000313" key="2">
    <source>
        <dbReference type="EMBL" id="MCD8474101.1"/>
    </source>
</evidence>
<dbReference type="PATRIC" id="fig|1444770.3.peg.2815"/>
<keyword evidence="4" id="KW-1185">Reference proteome</keyword>
<dbReference type="Proteomes" id="UP000020406">
    <property type="component" value="Unassembled WGS sequence"/>
</dbReference>
<reference evidence="1 3" key="1">
    <citation type="journal article" date="2014" name="Genome Announc.">
        <title>Draft Genome Sequence of Xylella fastidiosa Pear Leaf Scorch Strain in Taiwan.</title>
        <authorList>
            <person name="Su C.C."/>
            <person name="Deng W.L."/>
            <person name="Jan F.J."/>
            <person name="Chang C.J."/>
            <person name="Huang H."/>
            <person name="Chen J."/>
        </authorList>
    </citation>
    <scope>NUCLEOTIDE SEQUENCE [LARGE SCALE GENOMIC DNA]</scope>
    <source>
        <strain evidence="1 3">PLS229</strain>
    </source>
</reference>
<gene>
    <name evidence="1" type="ORF">AF72_11935</name>
    <name evidence="2" type="ORF">LPH55_11705</name>
</gene>